<keyword evidence="7 9" id="KW-1133">Transmembrane helix</keyword>
<dbReference type="Pfam" id="PF00664">
    <property type="entry name" value="ABC_membrane"/>
    <property type="match status" value="1"/>
</dbReference>
<dbReference type="EMBL" id="FLRB01000019">
    <property type="protein sequence ID" value="SBT22514.1"/>
    <property type="molecule type" value="Genomic_DNA"/>
</dbReference>
<evidence type="ECO:0000256" key="5">
    <source>
        <dbReference type="ARBA" id="ARBA00022741"/>
    </source>
</evidence>
<evidence type="ECO:0000256" key="7">
    <source>
        <dbReference type="ARBA" id="ARBA00022989"/>
    </source>
</evidence>
<dbReference type="PANTHER" id="PTHR43394:SF1">
    <property type="entry name" value="ATP-BINDING CASSETTE SUB-FAMILY B MEMBER 10, MITOCHONDRIAL"/>
    <property type="match status" value="1"/>
</dbReference>
<feature type="transmembrane region" description="Helical" evidence="9">
    <location>
        <begin position="233"/>
        <end position="261"/>
    </location>
</feature>
<dbReference type="Proteomes" id="UP000092840">
    <property type="component" value="Unassembled WGS sequence"/>
</dbReference>
<evidence type="ECO:0000259" key="11">
    <source>
        <dbReference type="PROSITE" id="PS50929"/>
    </source>
</evidence>
<dbReference type="Gene3D" id="3.40.50.300">
    <property type="entry name" value="P-loop containing nucleotide triphosphate hydrolases"/>
    <property type="match status" value="1"/>
</dbReference>
<dbReference type="EMBL" id="FLRA01000017">
    <property type="protein sequence ID" value="SBT18134.1"/>
    <property type="molecule type" value="Genomic_DNA"/>
</dbReference>
<keyword evidence="8 9" id="KW-0472">Membrane</keyword>
<dbReference type="AlphaFoldDB" id="A0A1C3JSE4"/>
<dbReference type="Proteomes" id="UP000092871">
    <property type="component" value="Unassembled WGS sequence"/>
</dbReference>
<evidence type="ECO:0000313" key="13">
    <source>
        <dbReference type="EMBL" id="SBT22514.1"/>
    </source>
</evidence>
<dbReference type="Pfam" id="PF00005">
    <property type="entry name" value="ABC_tran"/>
    <property type="match status" value="1"/>
</dbReference>
<dbReference type="SMART" id="SM00382">
    <property type="entry name" value="AAA"/>
    <property type="match status" value="1"/>
</dbReference>
<proteinExistence type="predicted"/>
<evidence type="ECO:0000256" key="2">
    <source>
        <dbReference type="ARBA" id="ARBA00022448"/>
    </source>
</evidence>
<feature type="domain" description="ABC transporter" evidence="10">
    <location>
        <begin position="333"/>
        <end position="568"/>
    </location>
</feature>
<dbReference type="InterPro" id="IPR039421">
    <property type="entry name" value="Type_1_exporter"/>
</dbReference>
<dbReference type="InterPro" id="IPR036640">
    <property type="entry name" value="ABC1_TM_sf"/>
</dbReference>
<dbReference type="PROSITE" id="PS50893">
    <property type="entry name" value="ABC_TRANSPORTER_2"/>
    <property type="match status" value="1"/>
</dbReference>
<evidence type="ECO:0000256" key="6">
    <source>
        <dbReference type="ARBA" id="ARBA00022840"/>
    </source>
</evidence>
<feature type="transmembrane region" description="Helical" evidence="9">
    <location>
        <begin position="54"/>
        <end position="70"/>
    </location>
</feature>
<dbReference type="PANTHER" id="PTHR43394">
    <property type="entry name" value="ATP-DEPENDENT PERMEASE MDL1, MITOCHONDRIAL"/>
    <property type="match status" value="1"/>
</dbReference>
<evidence type="ECO:0000256" key="1">
    <source>
        <dbReference type="ARBA" id="ARBA00004651"/>
    </source>
</evidence>
<dbReference type="InterPro" id="IPR003593">
    <property type="entry name" value="AAA+_ATPase"/>
</dbReference>
<keyword evidence="12" id="KW-0378">Hydrolase</keyword>
<dbReference type="PROSITE" id="PS00211">
    <property type="entry name" value="ABC_TRANSPORTER_1"/>
    <property type="match status" value="1"/>
</dbReference>
<keyword evidence="6 12" id="KW-0067">ATP-binding</keyword>
<feature type="transmembrane region" description="Helical" evidence="9">
    <location>
        <begin position="131"/>
        <end position="152"/>
    </location>
</feature>
<evidence type="ECO:0000313" key="15">
    <source>
        <dbReference type="Proteomes" id="UP000092871"/>
    </source>
</evidence>
<gene>
    <name evidence="12" type="primary">irtB</name>
    <name evidence="12" type="ORF">MGA5115_02255</name>
    <name evidence="13" type="ORF">MGA5116_03137</name>
</gene>
<accession>A0A1C3JSE4</accession>
<keyword evidence="2" id="KW-0813">Transport</keyword>
<evidence type="ECO:0000259" key="10">
    <source>
        <dbReference type="PROSITE" id="PS50893"/>
    </source>
</evidence>
<dbReference type="GO" id="GO:0005524">
    <property type="term" value="F:ATP binding"/>
    <property type="evidence" value="ECO:0007669"/>
    <property type="project" value="UniProtKB-KW"/>
</dbReference>
<dbReference type="PROSITE" id="PS50929">
    <property type="entry name" value="ABC_TM1F"/>
    <property type="match status" value="1"/>
</dbReference>
<comment type="subcellular location">
    <subcellularLocation>
        <location evidence="1">Cell membrane</location>
        <topology evidence="1">Multi-pass membrane protein</topology>
    </subcellularLocation>
</comment>
<reference evidence="12 15" key="1">
    <citation type="submission" date="2016-06" db="EMBL/GenBank/DDBJ databases">
        <authorList>
            <person name="Kjaerup R.B."/>
            <person name="Dalgaard T.S."/>
            <person name="Juul-Madsen H.R."/>
        </authorList>
    </citation>
    <scope>NUCLEOTIDE SEQUENCE [LARGE SCALE GENOMIC DNA]</scope>
    <source>
        <strain evidence="12 15">CECT 5115</strain>
    </source>
</reference>
<dbReference type="FunFam" id="3.40.50.300:FF:000221">
    <property type="entry name" value="Multidrug ABC transporter ATP-binding protein"/>
    <property type="match status" value="1"/>
</dbReference>
<dbReference type="InterPro" id="IPR017871">
    <property type="entry name" value="ABC_transporter-like_CS"/>
</dbReference>
<evidence type="ECO:0000256" key="4">
    <source>
        <dbReference type="ARBA" id="ARBA00022692"/>
    </source>
</evidence>
<keyword evidence="14" id="KW-1185">Reference proteome</keyword>
<organism evidence="12 15">
    <name type="scientific">Marinomonas gallaica</name>
    <dbReference type="NCBI Taxonomy" id="1806667"/>
    <lineage>
        <taxon>Bacteria</taxon>
        <taxon>Pseudomonadati</taxon>
        <taxon>Pseudomonadota</taxon>
        <taxon>Gammaproteobacteria</taxon>
        <taxon>Oceanospirillales</taxon>
        <taxon>Oceanospirillaceae</taxon>
        <taxon>Marinomonas</taxon>
    </lineage>
</organism>
<dbReference type="InterPro" id="IPR027417">
    <property type="entry name" value="P-loop_NTPase"/>
</dbReference>
<dbReference type="GO" id="GO:0005886">
    <property type="term" value="C:plasma membrane"/>
    <property type="evidence" value="ECO:0007669"/>
    <property type="project" value="UniProtKB-SubCell"/>
</dbReference>
<dbReference type="RefSeq" id="WP_211564845.1">
    <property type="nucleotide sequence ID" value="NZ_FLRA01000017.1"/>
</dbReference>
<feature type="transmembrane region" description="Helical" evidence="9">
    <location>
        <begin position="20"/>
        <end position="42"/>
    </location>
</feature>
<sequence length="579" mass="63218">MMMKTLLQLLGEDAPKFRRYAMMAILYGLFSGLTISVMVPMLRALLLEDVTRSALWLVVLLCGVCVCWWWRIRVEKAGIAVGIAVLQGGRHRLGDHISRLPVGWFNTQNTARLSHVISQGVMEIAQLPAHVFTPVFSGAMTPLIIVISLFTINWKMGMVALVALPFMVAVFVLAARLGEQADQRFQDSMATSSQRIIEFAQAQSVLRAFNGAGQSTQFLEKAFDEQRQSGKSLIYLSVLSVILNTWVVQAIFAALIMMAILSFAGPTDTADTVIGLVVSLLLINRFVEPLLGVAGYGEALRGARNHLKDVQSIFDIEPLAEPSAAQPPQHTTLSFNQVSFRYPGEERYAIHDVNLCAKPGSMTALVGRSGSGKSTLMSLIPRAFDVTSGSITIGDVDLRDMSTQQLSAQISQIFQMPYLFQSRIADNIRVGKANATDAEVLEAAQLAGVTEILQRLPDGLDTLVGEGGARLSGGERQRISIARALIKDAPILLVDEATAALDMENQAIITQTLARLRGKRTLLVITHQLATIKMADQIVVLDEGAVKESGNYKELSASNGPYSHFLSQQRQVKAWRVTP</sequence>
<protein>
    <submittedName>
        <fullName evidence="12">Iron import ATP-binding/permease protein IrtB</fullName>
        <ecNumber evidence="12">3.6.3.-</ecNumber>
    </submittedName>
</protein>
<evidence type="ECO:0000256" key="9">
    <source>
        <dbReference type="SAM" id="Phobius"/>
    </source>
</evidence>
<dbReference type="InterPro" id="IPR003439">
    <property type="entry name" value="ABC_transporter-like_ATP-bd"/>
</dbReference>
<dbReference type="SUPFAM" id="SSF52540">
    <property type="entry name" value="P-loop containing nucleoside triphosphate hydrolases"/>
    <property type="match status" value="1"/>
</dbReference>
<dbReference type="GO" id="GO:0015421">
    <property type="term" value="F:ABC-type oligopeptide transporter activity"/>
    <property type="evidence" value="ECO:0007669"/>
    <property type="project" value="TreeGrafter"/>
</dbReference>
<keyword evidence="4 9" id="KW-0812">Transmembrane</keyword>
<name>A0A1C3JSE4_9GAMM</name>
<dbReference type="InterPro" id="IPR011527">
    <property type="entry name" value="ABC1_TM_dom"/>
</dbReference>
<feature type="domain" description="ABC transmembrane type-1" evidence="11">
    <location>
        <begin position="21"/>
        <end position="302"/>
    </location>
</feature>
<evidence type="ECO:0000256" key="3">
    <source>
        <dbReference type="ARBA" id="ARBA00022475"/>
    </source>
</evidence>
<dbReference type="GO" id="GO:0016887">
    <property type="term" value="F:ATP hydrolysis activity"/>
    <property type="evidence" value="ECO:0007669"/>
    <property type="project" value="InterPro"/>
</dbReference>
<evidence type="ECO:0000313" key="12">
    <source>
        <dbReference type="EMBL" id="SBT18134.1"/>
    </source>
</evidence>
<dbReference type="Gene3D" id="1.20.1560.10">
    <property type="entry name" value="ABC transporter type 1, transmembrane domain"/>
    <property type="match status" value="1"/>
</dbReference>
<feature type="transmembrane region" description="Helical" evidence="9">
    <location>
        <begin position="158"/>
        <end position="178"/>
    </location>
</feature>
<dbReference type="EC" id="3.6.3.-" evidence="12"/>
<evidence type="ECO:0000256" key="8">
    <source>
        <dbReference type="ARBA" id="ARBA00023136"/>
    </source>
</evidence>
<keyword evidence="5" id="KW-0547">Nucleotide-binding</keyword>
<dbReference type="SUPFAM" id="SSF90123">
    <property type="entry name" value="ABC transporter transmembrane region"/>
    <property type="match status" value="1"/>
</dbReference>
<reference evidence="13 14" key="2">
    <citation type="submission" date="2016-06" db="EMBL/GenBank/DDBJ databases">
        <authorList>
            <person name="Rodrigo-Torres L."/>
            <person name="Arahal D.R."/>
        </authorList>
    </citation>
    <scope>NUCLEOTIDE SEQUENCE [LARGE SCALE GENOMIC DNA]</scope>
    <source>
        <strain evidence="13 14">CECT 5116</strain>
    </source>
</reference>
<evidence type="ECO:0000313" key="14">
    <source>
        <dbReference type="Proteomes" id="UP000092840"/>
    </source>
</evidence>
<keyword evidence="3" id="KW-1003">Cell membrane</keyword>